<dbReference type="GO" id="GO:0031071">
    <property type="term" value="F:cysteine desulfurase activity"/>
    <property type="evidence" value="ECO:0007669"/>
    <property type="project" value="UniProtKB-EC"/>
</dbReference>
<comment type="cofactor">
    <cofactor evidence="1 10">
        <name>pyridoxal 5'-phosphate</name>
        <dbReference type="ChEBI" id="CHEBI:597326"/>
    </cofactor>
</comment>
<dbReference type="GO" id="GO:0051536">
    <property type="term" value="F:iron-sulfur cluster binding"/>
    <property type="evidence" value="ECO:0007669"/>
    <property type="project" value="UniProtKB-KW"/>
</dbReference>
<evidence type="ECO:0000256" key="7">
    <source>
        <dbReference type="ARBA" id="ARBA00023004"/>
    </source>
</evidence>
<gene>
    <name evidence="12" type="ORF">A2008_04470</name>
</gene>
<keyword evidence="7" id="KW-0408">Iron</keyword>
<evidence type="ECO:0000313" key="12">
    <source>
        <dbReference type="EMBL" id="OGM05899.1"/>
    </source>
</evidence>
<sequence length="391" mass="42092">MNDDKPMIYFDNNSTTEPFGEITGNKFVNFANASSYHRAGLRARLAVENAREKVAAFIGARPAEIVFTSCGSEANNMAVAGVINHYKYSAGAYKLTVILSAVEHHSILNITHNPAFRDVEFRIAPVDSNGVVDLAALDEMITPPVSLVSVMMANNETGAVMPFEKIGEICARKSVLFHCDAVCASGKISYSLSRFACDLLTVSAHKMYGPKGAACLYIRRGVTVAPLIYGGHQENDMRAGTENIAAIEGFGVCCDIVRRDFDKIAAHYKELKSAFTDELKKCMPRVKINCAGAETLPNTLSLLFEFADEHQSNAFMFNLDMMGLAVSRGAACASSAVAPSHVLLAMGLNKTDAASAVRVSFGINNTIAEAVRAVEIMRAAYETAVSAGRSF</sequence>
<evidence type="ECO:0000256" key="2">
    <source>
        <dbReference type="ARBA" id="ARBA00006490"/>
    </source>
</evidence>
<dbReference type="AlphaFoldDB" id="A0A1F7WTY0"/>
<dbReference type="GO" id="GO:0046872">
    <property type="term" value="F:metal ion binding"/>
    <property type="evidence" value="ECO:0007669"/>
    <property type="project" value="UniProtKB-KW"/>
</dbReference>
<keyword evidence="6" id="KW-0663">Pyridoxal phosphate</keyword>
<dbReference type="Gene3D" id="3.40.640.10">
    <property type="entry name" value="Type I PLP-dependent aspartate aminotransferase-like (Major domain)"/>
    <property type="match status" value="1"/>
</dbReference>
<evidence type="ECO:0000256" key="9">
    <source>
        <dbReference type="ARBA" id="ARBA00050776"/>
    </source>
</evidence>
<dbReference type="InterPro" id="IPR015421">
    <property type="entry name" value="PyrdxlP-dep_Trfase_major"/>
</dbReference>
<evidence type="ECO:0000313" key="13">
    <source>
        <dbReference type="Proteomes" id="UP000178735"/>
    </source>
</evidence>
<dbReference type="InterPro" id="IPR000192">
    <property type="entry name" value="Aminotrans_V_dom"/>
</dbReference>
<keyword evidence="8" id="KW-0411">Iron-sulfur</keyword>
<organism evidence="12 13">
    <name type="scientific">Candidatus Wallbacteria bacterium GWC2_49_35</name>
    <dbReference type="NCBI Taxonomy" id="1817813"/>
    <lineage>
        <taxon>Bacteria</taxon>
        <taxon>Candidatus Walliibacteriota</taxon>
    </lineage>
</organism>
<comment type="similarity">
    <text evidence="2">Belongs to the class-V pyridoxal-phosphate-dependent aminotransferase family. NifS/IscS subfamily.</text>
</comment>
<comment type="catalytic activity">
    <reaction evidence="9">
        <text>(sulfur carrier)-H + L-cysteine = (sulfur carrier)-SH + L-alanine</text>
        <dbReference type="Rhea" id="RHEA:43892"/>
        <dbReference type="Rhea" id="RHEA-COMP:14737"/>
        <dbReference type="Rhea" id="RHEA-COMP:14739"/>
        <dbReference type="ChEBI" id="CHEBI:29917"/>
        <dbReference type="ChEBI" id="CHEBI:35235"/>
        <dbReference type="ChEBI" id="CHEBI:57972"/>
        <dbReference type="ChEBI" id="CHEBI:64428"/>
        <dbReference type="EC" id="2.8.1.7"/>
    </reaction>
</comment>
<comment type="caution">
    <text evidence="12">The sequence shown here is derived from an EMBL/GenBank/DDBJ whole genome shotgun (WGS) entry which is preliminary data.</text>
</comment>
<proteinExistence type="inferred from homology"/>
<dbReference type="PIRSF" id="PIRSF005572">
    <property type="entry name" value="NifS"/>
    <property type="match status" value="1"/>
</dbReference>
<evidence type="ECO:0000259" key="11">
    <source>
        <dbReference type="Pfam" id="PF00266"/>
    </source>
</evidence>
<dbReference type="InterPro" id="IPR015424">
    <property type="entry name" value="PyrdxlP-dep_Trfase"/>
</dbReference>
<dbReference type="Gene3D" id="1.10.260.50">
    <property type="match status" value="1"/>
</dbReference>
<dbReference type="InterPro" id="IPR016454">
    <property type="entry name" value="Cysteine_dSase"/>
</dbReference>
<dbReference type="PANTHER" id="PTHR11601:SF34">
    <property type="entry name" value="CYSTEINE DESULFURASE"/>
    <property type="match status" value="1"/>
</dbReference>
<evidence type="ECO:0000256" key="8">
    <source>
        <dbReference type="ARBA" id="ARBA00023014"/>
    </source>
</evidence>
<dbReference type="SUPFAM" id="SSF53383">
    <property type="entry name" value="PLP-dependent transferases"/>
    <property type="match status" value="1"/>
</dbReference>
<name>A0A1F7WTY0_9BACT</name>
<dbReference type="InterPro" id="IPR020578">
    <property type="entry name" value="Aminotrans_V_PyrdxlP_BS"/>
</dbReference>
<accession>A0A1F7WTY0</accession>
<protein>
    <recommendedName>
        <fullName evidence="3">cysteine desulfurase</fullName>
        <ecNumber evidence="3">2.8.1.7</ecNumber>
    </recommendedName>
</protein>
<feature type="domain" description="Aminotransferase class V" evidence="11">
    <location>
        <begin position="8"/>
        <end position="369"/>
    </location>
</feature>
<dbReference type="PANTHER" id="PTHR11601">
    <property type="entry name" value="CYSTEINE DESULFURYLASE FAMILY MEMBER"/>
    <property type="match status" value="1"/>
</dbReference>
<reference evidence="12 13" key="1">
    <citation type="journal article" date="2016" name="Nat. Commun.">
        <title>Thousands of microbial genomes shed light on interconnected biogeochemical processes in an aquifer system.</title>
        <authorList>
            <person name="Anantharaman K."/>
            <person name="Brown C.T."/>
            <person name="Hug L.A."/>
            <person name="Sharon I."/>
            <person name="Castelle C.J."/>
            <person name="Probst A.J."/>
            <person name="Thomas B.C."/>
            <person name="Singh A."/>
            <person name="Wilkins M.J."/>
            <person name="Karaoz U."/>
            <person name="Brodie E.L."/>
            <person name="Williams K.H."/>
            <person name="Hubbard S.S."/>
            <person name="Banfield J.F."/>
        </authorList>
    </citation>
    <scope>NUCLEOTIDE SEQUENCE [LARGE SCALE GENOMIC DNA]</scope>
</reference>
<dbReference type="STRING" id="1817813.A2008_04470"/>
<dbReference type="Gene3D" id="3.90.1150.10">
    <property type="entry name" value="Aspartate Aminotransferase, domain 1"/>
    <property type="match status" value="1"/>
</dbReference>
<dbReference type="Proteomes" id="UP000178735">
    <property type="component" value="Unassembled WGS sequence"/>
</dbReference>
<evidence type="ECO:0000256" key="1">
    <source>
        <dbReference type="ARBA" id="ARBA00001933"/>
    </source>
</evidence>
<evidence type="ECO:0000256" key="6">
    <source>
        <dbReference type="ARBA" id="ARBA00022898"/>
    </source>
</evidence>
<dbReference type="EMBL" id="MGFH01000090">
    <property type="protein sequence ID" value="OGM05899.1"/>
    <property type="molecule type" value="Genomic_DNA"/>
</dbReference>
<dbReference type="PROSITE" id="PS00595">
    <property type="entry name" value="AA_TRANSFER_CLASS_5"/>
    <property type="match status" value="1"/>
</dbReference>
<evidence type="ECO:0000256" key="3">
    <source>
        <dbReference type="ARBA" id="ARBA00012239"/>
    </source>
</evidence>
<dbReference type="InterPro" id="IPR015422">
    <property type="entry name" value="PyrdxlP-dep_Trfase_small"/>
</dbReference>
<keyword evidence="4" id="KW-0808">Transferase</keyword>
<evidence type="ECO:0000256" key="4">
    <source>
        <dbReference type="ARBA" id="ARBA00022679"/>
    </source>
</evidence>
<evidence type="ECO:0000256" key="5">
    <source>
        <dbReference type="ARBA" id="ARBA00022723"/>
    </source>
</evidence>
<dbReference type="Pfam" id="PF00266">
    <property type="entry name" value="Aminotran_5"/>
    <property type="match status" value="1"/>
</dbReference>
<dbReference type="EC" id="2.8.1.7" evidence="3"/>
<keyword evidence="5" id="KW-0479">Metal-binding</keyword>
<evidence type="ECO:0000256" key="10">
    <source>
        <dbReference type="RuleBase" id="RU004504"/>
    </source>
</evidence>